<feature type="binding site" evidence="5 6">
    <location>
        <position position="198"/>
    </location>
    <ligand>
        <name>FMN</name>
        <dbReference type="ChEBI" id="CHEBI:58210"/>
    </ligand>
</feature>
<dbReference type="EC" id="1.4.3.5" evidence="5"/>
<feature type="binding site" evidence="5 6">
    <location>
        <position position="108"/>
    </location>
    <ligand>
        <name>FMN</name>
        <dbReference type="ChEBI" id="CHEBI:58210"/>
    </ligand>
</feature>
<dbReference type="AlphaFoldDB" id="A0A939FTJ8"/>
<protein>
    <recommendedName>
        <fullName evidence="5">Pyridoxine/pyridoxamine 5'-phosphate oxidase</fullName>
        <ecNumber evidence="5">1.4.3.5</ecNumber>
    </recommendedName>
    <alternativeName>
        <fullName evidence="5">PNP/PMP oxidase</fullName>
        <shortName evidence="5">PNPOx</shortName>
    </alternativeName>
    <alternativeName>
        <fullName evidence="5">Pyridoxal 5'-phosphate synthase</fullName>
    </alternativeName>
</protein>
<evidence type="ECO:0000256" key="2">
    <source>
        <dbReference type="ARBA" id="ARBA00022630"/>
    </source>
</evidence>
<feature type="binding site" evidence="5 6">
    <location>
        <position position="188"/>
    </location>
    <ligand>
        <name>FMN</name>
        <dbReference type="ChEBI" id="CHEBI:58210"/>
    </ligand>
</feature>
<dbReference type="GO" id="GO:0004733">
    <property type="term" value="F:pyridoxamine phosphate oxidase activity"/>
    <property type="evidence" value="ECO:0007669"/>
    <property type="project" value="UniProtKB-UniRule"/>
</dbReference>
<dbReference type="NCBIfam" id="TIGR00558">
    <property type="entry name" value="pdxH"/>
    <property type="match status" value="1"/>
</dbReference>
<comment type="pathway">
    <text evidence="5">Cofactor metabolism; pyridoxal 5'-phosphate salvage; pyridoxal 5'-phosphate from pyridoxamine 5'-phosphate: step 1/1.</text>
</comment>
<dbReference type="Pfam" id="PF01243">
    <property type="entry name" value="PNPOx_N"/>
    <property type="match status" value="1"/>
</dbReference>
<comment type="function">
    <text evidence="5">Catalyzes the oxidation of either pyridoxine 5'-phosphate (PNP) or pyridoxamine 5'-phosphate (PMP) into pyridoxal 5'-phosphate (PLP).</text>
</comment>
<feature type="domain" description="Pyridoxine 5'-phosphate oxidase dimerisation C-terminal" evidence="9">
    <location>
        <begin position="175"/>
        <end position="217"/>
    </location>
</feature>
<name>A0A939FTJ8_9ACTN</name>
<feature type="binding site" evidence="5 6">
    <location>
        <begin position="143"/>
        <end position="144"/>
    </location>
    <ligand>
        <name>FMN</name>
        <dbReference type="ChEBI" id="CHEBI:58210"/>
    </ligand>
</feature>
<dbReference type="Proteomes" id="UP000664781">
    <property type="component" value="Unassembled WGS sequence"/>
</dbReference>
<evidence type="ECO:0000313" key="11">
    <source>
        <dbReference type="Proteomes" id="UP000664781"/>
    </source>
</evidence>
<dbReference type="InterPro" id="IPR011576">
    <property type="entry name" value="Pyridox_Oxase_N"/>
</dbReference>
<keyword evidence="11" id="KW-1185">Reference proteome</keyword>
<reference evidence="10" key="1">
    <citation type="submission" date="2021-03" db="EMBL/GenBank/DDBJ databases">
        <title>Streptomyces strains.</title>
        <authorList>
            <person name="Lund M.B."/>
            <person name="Toerring T."/>
        </authorList>
    </citation>
    <scope>NUCLEOTIDE SEQUENCE</scope>
    <source>
        <strain evidence="10">JCM 4242</strain>
    </source>
</reference>
<evidence type="ECO:0000259" key="8">
    <source>
        <dbReference type="Pfam" id="PF01243"/>
    </source>
</evidence>
<keyword evidence="4 5" id="KW-0560">Oxidoreductase</keyword>
<evidence type="ECO:0000256" key="7">
    <source>
        <dbReference type="SAM" id="MobiDB-lite"/>
    </source>
</evidence>
<gene>
    <name evidence="5 10" type="primary">pdxH</name>
    <name evidence="10" type="ORF">J1792_24015</name>
</gene>
<keyword evidence="2 5" id="KW-0285">Flavoprotein</keyword>
<comment type="caution">
    <text evidence="10">The sequence shown here is derived from an EMBL/GenBank/DDBJ whole genome shotgun (WGS) entry which is preliminary data.</text>
</comment>
<comment type="catalytic activity">
    <reaction evidence="5">
        <text>pyridoxamine 5'-phosphate + O2 + H2O = pyridoxal 5'-phosphate + H2O2 + NH4(+)</text>
        <dbReference type="Rhea" id="RHEA:15817"/>
        <dbReference type="ChEBI" id="CHEBI:15377"/>
        <dbReference type="ChEBI" id="CHEBI:15379"/>
        <dbReference type="ChEBI" id="CHEBI:16240"/>
        <dbReference type="ChEBI" id="CHEBI:28938"/>
        <dbReference type="ChEBI" id="CHEBI:58451"/>
        <dbReference type="ChEBI" id="CHEBI:597326"/>
        <dbReference type="EC" id="1.4.3.5"/>
    </reaction>
</comment>
<feature type="binding site" evidence="5 6">
    <location>
        <position position="86"/>
    </location>
    <ligand>
        <name>FMN</name>
        <dbReference type="ChEBI" id="CHEBI:58210"/>
    </ligand>
</feature>
<dbReference type="InterPro" id="IPR019576">
    <property type="entry name" value="Pyridoxamine_oxidase_dimer_C"/>
</dbReference>
<feature type="binding site" evidence="5">
    <location>
        <position position="126"/>
    </location>
    <ligand>
        <name>substrate</name>
    </ligand>
</feature>
<dbReference type="EMBL" id="JAFMOF010000004">
    <property type="protein sequence ID" value="MBO0655732.1"/>
    <property type="molecule type" value="Genomic_DNA"/>
</dbReference>
<evidence type="ECO:0000256" key="1">
    <source>
        <dbReference type="ARBA" id="ARBA00007301"/>
    </source>
</evidence>
<feature type="domain" description="Pyridoxamine 5'-phosphate oxidase N-terminal" evidence="8">
    <location>
        <begin position="38"/>
        <end position="159"/>
    </location>
</feature>
<feature type="binding site" evidence="5">
    <location>
        <position position="134"/>
    </location>
    <ligand>
        <name>substrate</name>
    </ligand>
</feature>
<evidence type="ECO:0000259" key="9">
    <source>
        <dbReference type="Pfam" id="PF10590"/>
    </source>
</evidence>
<evidence type="ECO:0000256" key="5">
    <source>
        <dbReference type="HAMAP-Rule" id="MF_01629"/>
    </source>
</evidence>
<sequence>MQRSSATDPTHADPTQAAVPHETGAEDPFALFRRWFGEAEAAELNDPNAMAVATTDADGLPDVRMVLLKGFDSRGFVFYTNTRSAKGTELAGSMRAAGVLHWKSLRRQVRFRGPVERATDAEADAYFASRARDSRIGAWASLQSQPLADRSELEAAVARESARFGSGDVPRPPHWAGYRITPVSLEFWTEQPFRLHDRLVFTRERPDGPWGRGHLYP</sequence>
<evidence type="ECO:0000256" key="6">
    <source>
        <dbReference type="PIRSR" id="PIRSR000190-2"/>
    </source>
</evidence>
<feature type="binding site" evidence="5">
    <location>
        <position position="69"/>
    </location>
    <ligand>
        <name>substrate</name>
    </ligand>
</feature>
<dbReference type="GO" id="GO:0010181">
    <property type="term" value="F:FMN binding"/>
    <property type="evidence" value="ECO:0007669"/>
    <property type="project" value="UniProtKB-UniRule"/>
</dbReference>
<dbReference type="PIRSF" id="PIRSF000190">
    <property type="entry name" value="Pyd_amn-ph_oxd"/>
    <property type="match status" value="1"/>
</dbReference>
<dbReference type="InterPro" id="IPR012349">
    <property type="entry name" value="Split_barrel_FMN-bd"/>
</dbReference>
<dbReference type="Gene3D" id="2.30.110.10">
    <property type="entry name" value="Electron Transport, Fmn-binding Protein, Chain A"/>
    <property type="match status" value="1"/>
</dbReference>
<feature type="binding site" evidence="5">
    <location>
        <begin position="194"/>
        <end position="196"/>
    </location>
    <ligand>
        <name>substrate</name>
    </ligand>
</feature>
<dbReference type="PANTHER" id="PTHR10851">
    <property type="entry name" value="PYRIDOXINE-5-PHOSPHATE OXIDASE"/>
    <property type="match status" value="1"/>
</dbReference>
<dbReference type="RefSeq" id="WP_086568030.1">
    <property type="nucleotide sequence ID" value="NZ_JAFMOF010000004.1"/>
</dbReference>
<feature type="binding site" evidence="5">
    <location>
        <position position="130"/>
    </location>
    <ligand>
        <name>substrate</name>
    </ligand>
</feature>
<keyword evidence="3 5" id="KW-0288">FMN</keyword>
<feature type="region of interest" description="Disordered" evidence="7">
    <location>
        <begin position="1"/>
        <end position="23"/>
    </location>
</feature>
<dbReference type="Pfam" id="PF10590">
    <property type="entry name" value="PNP_phzG_C"/>
    <property type="match status" value="1"/>
</dbReference>
<dbReference type="InterPro" id="IPR000659">
    <property type="entry name" value="Pyridox_Oxase"/>
</dbReference>
<comment type="caution">
    <text evidence="5">Lacks conserved residue(s) required for the propagation of feature annotation.</text>
</comment>
<comment type="pathway">
    <text evidence="5">Cofactor metabolism; pyridoxal 5'-phosphate salvage; pyridoxal 5'-phosphate from pyridoxine 5'-phosphate: step 1/1.</text>
</comment>
<feature type="binding site" evidence="5 6">
    <location>
        <begin position="64"/>
        <end position="69"/>
    </location>
    <ligand>
        <name>FMN</name>
        <dbReference type="ChEBI" id="CHEBI:58210"/>
    </ligand>
</feature>
<feature type="binding site" evidence="5 6">
    <location>
        <begin position="79"/>
        <end position="80"/>
    </location>
    <ligand>
        <name>FMN</name>
        <dbReference type="ChEBI" id="CHEBI:58210"/>
    </ligand>
</feature>
<evidence type="ECO:0000256" key="3">
    <source>
        <dbReference type="ARBA" id="ARBA00022643"/>
    </source>
</evidence>
<accession>A0A939FTJ8</accession>
<dbReference type="HAMAP" id="MF_01629">
    <property type="entry name" value="PdxH"/>
    <property type="match status" value="1"/>
</dbReference>
<dbReference type="SUPFAM" id="SSF50475">
    <property type="entry name" value="FMN-binding split barrel"/>
    <property type="match status" value="1"/>
</dbReference>
<comment type="similarity">
    <text evidence="1 5">Belongs to the pyridoxamine 5'-phosphate oxidase family.</text>
</comment>
<dbReference type="GO" id="GO:0008615">
    <property type="term" value="P:pyridoxine biosynthetic process"/>
    <property type="evidence" value="ECO:0007669"/>
    <property type="project" value="UniProtKB-UniRule"/>
</dbReference>
<organism evidence="10 11">
    <name type="scientific">Streptomyces triculaminicus</name>
    <dbReference type="NCBI Taxonomy" id="2816232"/>
    <lineage>
        <taxon>Bacteria</taxon>
        <taxon>Bacillati</taxon>
        <taxon>Actinomycetota</taxon>
        <taxon>Actinomycetes</taxon>
        <taxon>Kitasatosporales</taxon>
        <taxon>Streptomycetaceae</taxon>
        <taxon>Streptomyces</taxon>
    </lineage>
</organism>
<dbReference type="PANTHER" id="PTHR10851:SF0">
    <property type="entry name" value="PYRIDOXINE-5'-PHOSPHATE OXIDASE"/>
    <property type="match status" value="1"/>
</dbReference>
<evidence type="ECO:0000313" key="10">
    <source>
        <dbReference type="EMBL" id="MBO0655732.1"/>
    </source>
</evidence>
<proteinExistence type="inferred from homology"/>
<comment type="cofactor">
    <cofactor evidence="5 6">
        <name>FMN</name>
        <dbReference type="ChEBI" id="CHEBI:58210"/>
    </cofactor>
    <text evidence="5 6">Binds 1 FMN per subunit.</text>
</comment>
<comment type="subunit">
    <text evidence="5">Homodimer.</text>
</comment>
<evidence type="ECO:0000256" key="4">
    <source>
        <dbReference type="ARBA" id="ARBA00023002"/>
    </source>
</evidence>
<comment type="catalytic activity">
    <reaction evidence="5">
        <text>pyridoxine 5'-phosphate + O2 = pyridoxal 5'-phosphate + H2O2</text>
        <dbReference type="Rhea" id="RHEA:15149"/>
        <dbReference type="ChEBI" id="CHEBI:15379"/>
        <dbReference type="ChEBI" id="CHEBI:16240"/>
        <dbReference type="ChEBI" id="CHEBI:58589"/>
        <dbReference type="ChEBI" id="CHEBI:597326"/>
        <dbReference type="EC" id="1.4.3.5"/>
    </reaction>
</comment>
<keyword evidence="5" id="KW-0664">Pyridoxine biosynthesis</keyword>
<dbReference type="NCBIfam" id="NF004231">
    <property type="entry name" value="PRK05679.1"/>
    <property type="match status" value="1"/>
</dbReference>